<protein>
    <recommendedName>
        <fullName evidence="1">Myb/SANT-like domain-containing protein</fullName>
    </recommendedName>
</protein>
<reference evidence="3" key="1">
    <citation type="journal article" date="2013" name="Nature">
        <title>Draft genome of the wheat A-genome progenitor Triticum urartu.</title>
        <authorList>
            <person name="Ling H.Q."/>
            <person name="Zhao S."/>
            <person name="Liu D."/>
            <person name="Wang J."/>
            <person name="Sun H."/>
            <person name="Zhang C."/>
            <person name="Fan H."/>
            <person name="Li D."/>
            <person name="Dong L."/>
            <person name="Tao Y."/>
            <person name="Gao C."/>
            <person name="Wu H."/>
            <person name="Li Y."/>
            <person name="Cui Y."/>
            <person name="Guo X."/>
            <person name="Zheng S."/>
            <person name="Wang B."/>
            <person name="Yu K."/>
            <person name="Liang Q."/>
            <person name="Yang W."/>
            <person name="Lou X."/>
            <person name="Chen J."/>
            <person name="Feng M."/>
            <person name="Jian J."/>
            <person name="Zhang X."/>
            <person name="Luo G."/>
            <person name="Jiang Y."/>
            <person name="Liu J."/>
            <person name="Wang Z."/>
            <person name="Sha Y."/>
            <person name="Zhang B."/>
            <person name="Wu H."/>
            <person name="Tang D."/>
            <person name="Shen Q."/>
            <person name="Xue P."/>
            <person name="Zou S."/>
            <person name="Wang X."/>
            <person name="Liu X."/>
            <person name="Wang F."/>
            <person name="Yang Y."/>
            <person name="An X."/>
            <person name="Dong Z."/>
            <person name="Zhang K."/>
            <person name="Zhang X."/>
            <person name="Luo M.C."/>
            <person name="Dvorak J."/>
            <person name="Tong Y."/>
            <person name="Wang J."/>
            <person name="Yang H."/>
            <person name="Li Z."/>
            <person name="Wang D."/>
            <person name="Zhang A."/>
            <person name="Wang J."/>
        </authorList>
    </citation>
    <scope>NUCLEOTIDE SEQUENCE</scope>
    <source>
        <strain evidence="3">cv. G1812</strain>
    </source>
</reference>
<reference evidence="2" key="2">
    <citation type="submission" date="2018-03" db="EMBL/GenBank/DDBJ databases">
        <title>The Triticum urartu genome reveals the dynamic nature of wheat genome evolution.</title>
        <authorList>
            <person name="Ling H."/>
            <person name="Ma B."/>
            <person name="Shi X."/>
            <person name="Liu H."/>
            <person name="Dong L."/>
            <person name="Sun H."/>
            <person name="Cao Y."/>
            <person name="Gao Q."/>
            <person name="Zheng S."/>
            <person name="Li Y."/>
            <person name="Yu Y."/>
            <person name="Du H."/>
            <person name="Qi M."/>
            <person name="Li Y."/>
            <person name="Yu H."/>
            <person name="Cui Y."/>
            <person name="Wang N."/>
            <person name="Chen C."/>
            <person name="Wu H."/>
            <person name="Zhao Y."/>
            <person name="Zhang J."/>
            <person name="Li Y."/>
            <person name="Zhou W."/>
            <person name="Zhang B."/>
            <person name="Hu W."/>
            <person name="Eijk M."/>
            <person name="Tang J."/>
            <person name="Witsenboer H."/>
            <person name="Zhao S."/>
            <person name="Li Z."/>
            <person name="Zhang A."/>
            <person name="Wang D."/>
            <person name="Liang C."/>
        </authorList>
    </citation>
    <scope>NUCLEOTIDE SEQUENCE [LARGE SCALE GENOMIC DNA]</scope>
    <source>
        <strain evidence="2">cv. G1812</strain>
    </source>
</reference>
<reference evidence="2" key="3">
    <citation type="submission" date="2022-06" db="UniProtKB">
        <authorList>
            <consortium name="EnsemblPlants"/>
        </authorList>
    </citation>
    <scope>IDENTIFICATION</scope>
</reference>
<name>A0A8R7PTS6_TRIUA</name>
<sequence>VKQRAQWSLGLEKCLVEILQEHDTPYHRGQNGWSKETWNLMVTKFHAKHKQVKFSKLQIQDKEKELKREYRMLKEARKQSGVGWDDKRCMIEADT</sequence>
<accession>A0A8R7PTS6</accession>
<proteinExistence type="predicted"/>
<evidence type="ECO:0000313" key="3">
    <source>
        <dbReference type="Proteomes" id="UP000015106"/>
    </source>
</evidence>
<dbReference type="PANTHER" id="PTHR46934">
    <property type="entry name" value="MYB_DNA-BIND_3 DOMAIN-CONTAINING PROTEIN-RELATED"/>
    <property type="match status" value="1"/>
</dbReference>
<dbReference type="Pfam" id="PF12776">
    <property type="entry name" value="Myb_DNA-bind_3"/>
    <property type="match status" value="1"/>
</dbReference>
<keyword evidence="3" id="KW-1185">Reference proteome</keyword>
<dbReference type="Proteomes" id="UP000015106">
    <property type="component" value="Chromosome 3"/>
</dbReference>
<dbReference type="Gramene" id="TuG1812G0300003441.01.T01">
    <property type="protein sequence ID" value="TuG1812G0300003441.01.T01.cds308912"/>
    <property type="gene ID" value="TuG1812G0300003441.01"/>
</dbReference>
<evidence type="ECO:0000259" key="1">
    <source>
        <dbReference type="Pfam" id="PF12776"/>
    </source>
</evidence>
<organism evidence="2 3">
    <name type="scientific">Triticum urartu</name>
    <name type="common">Red wild einkorn</name>
    <name type="synonym">Crithodium urartu</name>
    <dbReference type="NCBI Taxonomy" id="4572"/>
    <lineage>
        <taxon>Eukaryota</taxon>
        <taxon>Viridiplantae</taxon>
        <taxon>Streptophyta</taxon>
        <taxon>Embryophyta</taxon>
        <taxon>Tracheophyta</taxon>
        <taxon>Spermatophyta</taxon>
        <taxon>Magnoliopsida</taxon>
        <taxon>Liliopsida</taxon>
        <taxon>Poales</taxon>
        <taxon>Poaceae</taxon>
        <taxon>BOP clade</taxon>
        <taxon>Pooideae</taxon>
        <taxon>Triticodae</taxon>
        <taxon>Triticeae</taxon>
        <taxon>Triticinae</taxon>
        <taxon>Triticum</taxon>
    </lineage>
</organism>
<dbReference type="EnsemblPlants" id="TuG1812G0300003441.01.T01">
    <property type="protein sequence ID" value="TuG1812G0300003441.01.T01.cds308912"/>
    <property type="gene ID" value="TuG1812G0300003441.01"/>
</dbReference>
<evidence type="ECO:0000313" key="2">
    <source>
        <dbReference type="EnsemblPlants" id="TuG1812G0300003441.01.T01.cds308912"/>
    </source>
</evidence>
<dbReference type="InterPro" id="IPR024752">
    <property type="entry name" value="Myb/SANT-like_dom"/>
</dbReference>
<dbReference type="AlphaFoldDB" id="A0A8R7PTS6"/>
<dbReference type="PANTHER" id="PTHR46934:SF11">
    <property type="entry name" value="MYB_SANT-LIKE DOMAIN-CONTAINING PROTEIN"/>
    <property type="match status" value="1"/>
</dbReference>
<feature type="domain" description="Myb/SANT-like" evidence="1">
    <location>
        <begin position="6"/>
        <end position="94"/>
    </location>
</feature>